<name>A0A494Z162_9BACI</name>
<evidence type="ECO:0000313" key="2">
    <source>
        <dbReference type="Proteomes" id="UP000281813"/>
    </source>
</evidence>
<organism evidence="1 2">
    <name type="scientific">Oceanobacillus bengalensis</name>
    <dbReference type="NCBI Taxonomy" id="1435466"/>
    <lineage>
        <taxon>Bacteria</taxon>
        <taxon>Bacillati</taxon>
        <taxon>Bacillota</taxon>
        <taxon>Bacilli</taxon>
        <taxon>Bacillales</taxon>
        <taxon>Bacillaceae</taxon>
        <taxon>Oceanobacillus</taxon>
    </lineage>
</organism>
<evidence type="ECO:0000313" key="1">
    <source>
        <dbReference type="EMBL" id="RKQ15716.1"/>
    </source>
</evidence>
<dbReference type="RefSeq" id="WP_121131120.1">
    <property type="nucleotide sequence ID" value="NZ_JBHUFK010000002.1"/>
</dbReference>
<proteinExistence type="predicted"/>
<keyword evidence="2" id="KW-1185">Reference proteome</keyword>
<dbReference type="EMBL" id="RBZO01000012">
    <property type="protein sequence ID" value="RKQ15716.1"/>
    <property type="molecule type" value="Genomic_DNA"/>
</dbReference>
<comment type="caution">
    <text evidence="1">The sequence shown here is derived from an EMBL/GenBank/DDBJ whole genome shotgun (WGS) entry which is preliminary data.</text>
</comment>
<reference evidence="1 2" key="1">
    <citation type="journal article" date="2015" name="Antonie Van Leeuwenhoek">
        <title>Oceanobacillus bengalensis sp. nov., a bacterium isolated from seawater of the Bay of Bengal.</title>
        <authorList>
            <person name="Yongchang O."/>
            <person name="Xiang W."/>
            <person name="Wang G."/>
        </authorList>
    </citation>
    <scope>NUCLEOTIDE SEQUENCE [LARGE SCALE GENOMIC DNA]</scope>
    <source>
        <strain evidence="1 2">MCCC 1K00260</strain>
    </source>
</reference>
<dbReference type="AlphaFoldDB" id="A0A494Z162"/>
<accession>A0A494Z162</accession>
<dbReference type="Proteomes" id="UP000281813">
    <property type="component" value="Unassembled WGS sequence"/>
</dbReference>
<dbReference type="OrthoDB" id="2791683at2"/>
<sequence length="423" mass="49494">MNKMIINEVRIINNRIEVDYTIHGEWKRYFHPEENFFVEYSKTVDQVPKGIMVIPFLCNILPVAWVFDAEVIVEELDKDFYESIDEFKQGYINMYPGMEFMGKITVNNIKTNKVEGKEQSAVFFSGGVDAYQTLLTHLEEKPTLVTIWGADVPLEDTKGWKKVQSHTIQAATDNHLDFVSIRSSFRTFLHEDNLSQFTYRKVGDGWWRGFQHGIGLIGQLAPYAFQYNIKNIYIASSFSQEEKGKYTLASDPTIDNFVRYNGCQVMHDGYEFNRQAKIKRICSYVTDTGNTIQLRVCWQSSGGSNCCQCDKCYRTILGILAEKGNPHTFGFQYNEKDFSKMIFHMRTRMPIRSNFRYQSVQDAFRRNYSLAEMDQQLRWFYQYDIHQRVGTPTEFLLETFGKFLDGVQRIKRKAVRVGKEVFR</sequence>
<protein>
    <submittedName>
        <fullName evidence="1">Uncharacterized protein</fullName>
    </submittedName>
</protein>
<gene>
    <name evidence="1" type="ORF">D8M05_09425</name>
</gene>